<protein>
    <recommendedName>
        <fullName evidence="4">DUF5320 domain-containing protein</fullName>
    </recommendedName>
</protein>
<evidence type="ECO:0000313" key="3">
    <source>
        <dbReference type="Proteomes" id="UP000190285"/>
    </source>
</evidence>
<dbReference type="Pfam" id="PF17253">
    <property type="entry name" value="DUF5320"/>
    <property type="match status" value="1"/>
</dbReference>
<evidence type="ECO:0000256" key="1">
    <source>
        <dbReference type="SAM" id="Coils"/>
    </source>
</evidence>
<feature type="coiled-coil region" evidence="1">
    <location>
        <begin position="65"/>
        <end position="92"/>
    </location>
</feature>
<dbReference type="Proteomes" id="UP000190285">
    <property type="component" value="Unassembled WGS sequence"/>
</dbReference>
<dbReference type="EMBL" id="FUZT01000009">
    <property type="protein sequence ID" value="SKC81168.1"/>
    <property type="molecule type" value="Genomic_DNA"/>
</dbReference>
<evidence type="ECO:0000313" key="2">
    <source>
        <dbReference type="EMBL" id="SKC81168.1"/>
    </source>
</evidence>
<proteinExistence type="predicted"/>
<dbReference type="AlphaFoldDB" id="A0A1T5M031"/>
<reference evidence="2 3" key="1">
    <citation type="submission" date="2017-02" db="EMBL/GenBank/DDBJ databases">
        <authorList>
            <person name="Peterson S.W."/>
        </authorList>
    </citation>
    <scope>NUCLEOTIDE SEQUENCE [LARGE SCALE GENOMIC DNA]</scope>
    <source>
        <strain evidence="2 3">M1</strain>
    </source>
</reference>
<accession>A0A1T5M031</accession>
<dbReference type="InterPro" id="IPR035205">
    <property type="entry name" value="DUF5320"/>
</dbReference>
<gene>
    <name evidence="2" type="ORF">SAMN02194393_03561</name>
</gene>
<dbReference type="RefSeq" id="WP_079493385.1">
    <property type="nucleotide sequence ID" value="NZ_FUZT01000009.1"/>
</dbReference>
<dbReference type="STRING" id="36842.SAMN02194393_03561"/>
<sequence>MPRNDGTGPLGNGPMTGRGLGLCNDGKAFGFGLGRRGRGLGCRRGFGRGFGRFFYDINQNPQNQKAILEKQKEILELELKDINDTLKNYSEDDEK</sequence>
<keyword evidence="1" id="KW-0175">Coiled coil</keyword>
<organism evidence="2 3">
    <name type="scientific">Maledivibacter halophilus</name>
    <dbReference type="NCBI Taxonomy" id="36842"/>
    <lineage>
        <taxon>Bacteria</taxon>
        <taxon>Bacillati</taxon>
        <taxon>Bacillota</taxon>
        <taxon>Clostridia</taxon>
        <taxon>Peptostreptococcales</taxon>
        <taxon>Caminicellaceae</taxon>
        <taxon>Maledivibacter</taxon>
    </lineage>
</organism>
<keyword evidence="3" id="KW-1185">Reference proteome</keyword>
<name>A0A1T5M031_9FIRM</name>
<evidence type="ECO:0008006" key="4">
    <source>
        <dbReference type="Google" id="ProtNLM"/>
    </source>
</evidence>